<evidence type="ECO:0000313" key="11">
    <source>
        <dbReference type="Proteomes" id="UP000014680"/>
    </source>
</evidence>
<dbReference type="GO" id="GO:0003887">
    <property type="term" value="F:DNA-directed DNA polymerase activity"/>
    <property type="evidence" value="ECO:0007669"/>
    <property type="project" value="UniProtKB-KW"/>
</dbReference>
<evidence type="ECO:0000256" key="2">
    <source>
        <dbReference type="ARBA" id="ARBA00012417"/>
    </source>
</evidence>
<dbReference type="VEuPathDB" id="AmoebaDB:EIN_516060"/>
<dbReference type="EC" id="2.7.7.7" evidence="2"/>
<evidence type="ECO:0000313" key="10">
    <source>
        <dbReference type="EMBL" id="ELP86206.1"/>
    </source>
</evidence>
<dbReference type="Pfam" id="PF03175">
    <property type="entry name" value="DNA_pol_B_2"/>
    <property type="match status" value="1"/>
</dbReference>
<reference evidence="10 11" key="1">
    <citation type="submission" date="2012-10" db="EMBL/GenBank/DDBJ databases">
        <authorList>
            <person name="Zafar N."/>
            <person name="Inman J."/>
            <person name="Hall N."/>
            <person name="Lorenzi H."/>
            <person name="Caler E."/>
        </authorList>
    </citation>
    <scope>NUCLEOTIDE SEQUENCE [LARGE SCALE GENOMIC DNA]</scope>
    <source>
        <strain evidence="10 11">IP1</strain>
    </source>
</reference>
<dbReference type="GeneID" id="14885181"/>
<evidence type="ECO:0000256" key="3">
    <source>
        <dbReference type="ARBA" id="ARBA00022679"/>
    </source>
</evidence>
<comment type="catalytic activity">
    <reaction evidence="8">
        <text>DNA(n) + a 2'-deoxyribonucleoside 5'-triphosphate = DNA(n+1) + diphosphate</text>
        <dbReference type="Rhea" id="RHEA:22508"/>
        <dbReference type="Rhea" id="RHEA-COMP:17339"/>
        <dbReference type="Rhea" id="RHEA-COMP:17340"/>
        <dbReference type="ChEBI" id="CHEBI:33019"/>
        <dbReference type="ChEBI" id="CHEBI:61560"/>
        <dbReference type="ChEBI" id="CHEBI:173112"/>
        <dbReference type="EC" id="2.7.7.7"/>
    </reaction>
</comment>
<evidence type="ECO:0000256" key="4">
    <source>
        <dbReference type="ARBA" id="ARBA00022695"/>
    </source>
</evidence>
<dbReference type="SUPFAM" id="SSF56672">
    <property type="entry name" value="DNA/RNA polymerases"/>
    <property type="match status" value="1"/>
</dbReference>
<proteinExistence type="inferred from homology"/>
<dbReference type="InterPro" id="IPR043502">
    <property type="entry name" value="DNA/RNA_pol_sf"/>
</dbReference>
<name>L7FK75_ENTIV</name>
<keyword evidence="11" id="KW-1185">Reference proteome</keyword>
<dbReference type="GO" id="GO:0000166">
    <property type="term" value="F:nucleotide binding"/>
    <property type="evidence" value="ECO:0007669"/>
    <property type="project" value="InterPro"/>
</dbReference>
<keyword evidence="7" id="KW-0238">DNA-binding</keyword>
<dbReference type="PANTHER" id="PTHR48144:SF2">
    <property type="entry name" value="DNA-DIRECTED DNA POLYMERASE"/>
    <property type="match status" value="1"/>
</dbReference>
<dbReference type="OrthoDB" id="10265614at2759"/>
<evidence type="ECO:0000256" key="1">
    <source>
        <dbReference type="ARBA" id="ARBA00005755"/>
    </source>
</evidence>
<protein>
    <recommendedName>
        <fullName evidence="2">DNA-directed DNA polymerase</fullName>
        <ecNumber evidence="2">2.7.7.7</ecNumber>
    </recommendedName>
</protein>
<keyword evidence="3" id="KW-0808">Transferase</keyword>
<evidence type="ECO:0000259" key="9">
    <source>
        <dbReference type="Pfam" id="PF03175"/>
    </source>
</evidence>
<dbReference type="PANTHER" id="PTHR48144">
    <property type="entry name" value="DNA-DIRECTED DNA POLYMERASE"/>
    <property type="match status" value="1"/>
</dbReference>
<dbReference type="GO" id="GO:0006260">
    <property type="term" value="P:DNA replication"/>
    <property type="evidence" value="ECO:0007669"/>
    <property type="project" value="UniProtKB-KW"/>
</dbReference>
<dbReference type="KEGG" id="eiv:EIN_516060"/>
<accession>L7FK75</accession>
<dbReference type="EMBL" id="KB207014">
    <property type="protein sequence ID" value="ELP86206.1"/>
    <property type="molecule type" value="Genomic_DNA"/>
</dbReference>
<sequence>MCRDNIKQHVTKDSNDYDSCSLYPIAIHMLKLASGKPIFIPQETCNKTILNHLMLEQQLEPTNERYISAFIVDIEITKVNKHLHFPIITKKDKKGNHNVNECCTMRVDNIMLEDMINFQQIEFNIIRKYYWTGCKSNMFCNEIEKINNLRFKLKKEGNPLQNNYKLLMNSSYGKTIQKPIKI</sequence>
<gene>
    <name evidence="10" type="ORF">EIN_516060</name>
</gene>
<keyword evidence="4" id="KW-0548">Nucleotidyltransferase</keyword>
<keyword evidence="5" id="KW-0235">DNA replication</keyword>
<dbReference type="InterPro" id="IPR004868">
    <property type="entry name" value="DNA-dir_DNA_pol_B_mt/vir"/>
</dbReference>
<evidence type="ECO:0000256" key="5">
    <source>
        <dbReference type="ARBA" id="ARBA00022705"/>
    </source>
</evidence>
<dbReference type="AlphaFoldDB" id="L7FK75"/>
<keyword evidence="6" id="KW-0239">DNA-directed DNA polymerase</keyword>
<dbReference type="RefSeq" id="XP_004185552.1">
    <property type="nucleotide sequence ID" value="XM_004185504.1"/>
</dbReference>
<organism evidence="10 11">
    <name type="scientific">Entamoeba invadens IP1</name>
    <dbReference type="NCBI Taxonomy" id="370355"/>
    <lineage>
        <taxon>Eukaryota</taxon>
        <taxon>Amoebozoa</taxon>
        <taxon>Evosea</taxon>
        <taxon>Archamoebae</taxon>
        <taxon>Mastigamoebida</taxon>
        <taxon>Entamoebidae</taxon>
        <taxon>Entamoeba</taxon>
    </lineage>
</organism>
<evidence type="ECO:0000256" key="8">
    <source>
        <dbReference type="ARBA" id="ARBA00049244"/>
    </source>
</evidence>
<feature type="domain" description="DNA-directed DNA polymerase family B mitochondria/virus" evidence="9">
    <location>
        <begin position="4"/>
        <end position="181"/>
    </location>
</feature>
<evidence type="ECO:0000256" key="6">
    <source>
        <dbReference type="ARBA" id="ARBA00022932"/>
    </source>
</evidence>
<comment type="similarity">
    <text evidence="1">Belongs to the DNA polymerase type-B family.</text>
</comment>
<dbReference type="GO" id="GO:0003677">
    <property type="term" value="F:DNA binding"/>
    <property type="evidence" value="ECO:0007669"/>
    <property type="project" value="UniProtKB-KW"/>
</dbReference>
<evidence type="ECO:0000256" key="7">
    <source>
        <dbReference type="ARBA" id="ARBA00023125"/>
    </source>
</evidence>
<dbReference type="OMA" id="NDYDSCS"/>
<dbReference type="Proteomes" id="UP000014680">
    <property type="component" value="Unassembled WGS sequence"/>
</dbReference>